<feature type="region of interest" description="Disordered" evidence="1">
    <location>
        <begin position="51"/>
        <end position="97"/>
    </location>
</feature>
<evidence type="ECO:0000256" key="1">
    <source>
        <dbReference type="SAM" id="MobiDB-lite"/>
    </source>
</evidence>
<comment type="caution">
    <text evidence="2">The sequence shown here is derived from an EMBL/GenBank/DDBJ whole genome shotgun (WGS) entry which is preliminary data.</text>
</comment>
<dbReference type="EMBL" id="JASSZA010000017">
    <property type="protein sequence ID" value="KAK2090030.1"/>
    <property type="molecule type" value="Genomic_DNA"/>
</dbReference>
<proteinExistence type="predicted"/>
<evidence type="ECO:0000313" key="3">
    <source>
        <dbReference type="Proteomes" id="UP001266305"/>
    </source>
</evidence>
<feature type="region of interest" description="Disordered" evidence="1">
    <location>
        <begin position="1"/>
        <end position="20"/>
    </location>
</feature>
<name>A0ABQ9TZR9_SAGOE</name>
<dbReference type="Proteomes" id="UP001266305">
    <property type="component" value="Unassembled WGS sequence"/>
</dbReference>
<feature type="non-terminal residue" evidence="2">
    <location>
        <position position="97"/>
    </location>
</feature>
<protein>
    <submittedName>
        <fullName evidence="2">Uncharacterized protein</fullName>
    </submittedName>
</protein>
<accession>A0ABQ9TZR9</accession>
<reference evidence="2 3" key="1">
    <citation type="submission" date="2023-05" db="EMBL/GenBank/DDBJ databases">
        <title>B98-5 Cell Line De Novo Hybrid Assembly: An Optical Mapping Approach.</title>
        <authorList>
            <person name="Kananen K."/>
            <person name="Auerbach J.A."/>
            <person name="Kautto E."/>
            <person name="Blachly J.S."/>
        </authorList>
    </citation>
    <scope>NUCLEOTIDE SEQUENCE [LARGE SCALE GENOMIC DNA]</scope>
    <source>
        <strain evidence="2">B95-8</strain>
        <tissue evidence="2">Cell line</tissue>
    </source>
</reference>
<keyword evidence="3" id="KW-1185">Reference proteome</keyword>
<sequence length="97" mass="10099">MQRRCQGGREGSRALSCPAPKGGVLFHRVAAQAVGEGGGEAGCLHRAEASSQSGCCCPTGLPTSNTRHNPARSEKKDPSSAQLSDMPTESQMEELTT</sequence>
<gene>
    <name evidence="2" type="ORF">P7K49_031286</name>
</gene>
<feature type="compositionally biased region" description="Polar residues" evidence="1">
    <location>
        <begin position="79"/>
        <end position="97"/>
    </location>
</feature>
<evidence type="ECO:0000313" key="2">
    <source>
        <dbReference type="EMBL" id="KAK2090030.1"/>
    </source>
</evidence>
<organism evidence="2 3">
    <name type="scientific">Saguinus oedipus</name>
    <name type="common">Cotton-top tamarin</name>
    <name type="synonym">Oedipomidas oedipus</name>
    <dbReference type="NCBI Taxonomy" id="9490"/>
    <lineage>
        <taxon>Eukaryota</taxon>
        <taxon>Metazoa</taxon>
        <taxon>Chordata</taxon>
        <taxon>Craniata</taxon>
        <taxon>Vertebrata</taxon>
        <taxon>Euteleostomi</taxon>
        <taxon>Mammalia</taxon>
        <taxon>Eutheria</taxon>
        <taxon>Euarchontoglires</taxon>
        <taxon>Primates</taxon>
        <taxon>Haplorrhini</taxon>
        <taxon>Platyrrhini</taxon>
        <taxon>Cebidae</taxon>
        <taxon>Callitrichinae</taxon>
        <taxon>Saguinus</taxon>
    </lineage>
</organism>